<dbReference type="AlphaFoldDB" id="A0A853D999"/>
<dbReference type="InterPro" id="IPR034660">
    <property type="entry name" value="DinB/YfiT-like"/>
</dbReference>
<comment type="caution">
    <text evidence="2">The sequence shown here is derived from an EMBL/GenBank/DDBJ whole genome shotgun (WGS) entry which is preliminary data.</text>
</comment>
<dbReference type="EMBL" id="JACCFW010000001">
    <property type="protein sequence ID" value="NYJ73538.1"/>
    <property type="molecule type" value="Genomic_DNA"/>
</dbReference>
<keyword evidence="3" id="KW-1185">Reference proteome</keyword>
<dbReference type="Proteomes" id="UP000571817">
    <property type="component" value="Unassembled WGS sequence"/>
</dbReference>
<dbReference type="InterPro" id="IPR017517">
    <property type="entry name" value="Maleyloyr_isom"/>
</dbReference>
<dbReference type="Pfam" id="PF11716">
    <property type="entry name" value="MDMPI_N"/>
    <property type="match status" value="1"/>
</dbReference>
<dbReference type="SUPFAM" id="SSF109854">
    <property type="entry name" value="DinB/YfiT-like putative metalloenzymes"/>
    <property type="match status" value="1"/>
</dbReference>
<dbReference type="InterPro" id="IPR024344">
    <property type="entry name" value="MDMPI_metal-binding"/>
</dbReference>
<feature type="domain" description="Mycothiol-dependent maleylpyruvate isomerase metal-binding" evidence="1">
    <location>
        <begin position="8"/>
        <end position="100"/>
    </location>
</feature>
<reference evidence="2 3" key="1">
    <citation type="submission" date="2020-07" db="EMBL/GenBank/DDBJ databases">
        <title>Sequencing the genomes of 1000 actinobacteria strains.</title>
        <authorList>
            <person name="Klenk H.-P."/>
        </authorList>
    </citation>
    <scope>NUCLEOTIDE SEQUENCE [LARGE SCALE GENOMIC DNA]</scope>
    <source>
        <strain evidence="2 3">DSM 29531</strain>
    </source>
</reference>
<organism evidence="2 3">
    <name type="scientific">Allobranchiibius huperziae</name>
    <dbReference type="NCBI Taxonomy" id="1874116"/>
    <lineage>
        <taxon>Bacteria</taxon>
        <taxon>Bacillati</taxon>
        <taxon>Actinomycetota</taxon>
        <taxon>Actinomycetes</taxon>
        <taxon>Micrococcales</taxon>
        <taxon>Dermacoccaceae</taxon>
        <taxon>Allobranchiibius</taxon>
    </lineage>
</organism>
<evidence type="ECO:0000259" key="1">
    <source>
        <dbReference type="Pfam" id="PF11716"/>
    </source>
</evidence>
<dbReference type="NCBIfam" id="TIGR03083">
    <property type="entry name" value="maleylpyruvate isomerase family mycothiol-dependent enzyme"/>
    <property type="match status" value="1"/>
</dbReference>
<accession>A0A853D999</accession>
<dbReference type="GO" id="GO:0046872">
    <property type="term" value="F:metal ion binding"/>
    <property type="evidence" value="ECO:0007669"/>
    <property type="project" value="InterPro"/>
</dbReference>
<dbReference type="Gene3D" id="1.20.120.450">
    <property type="entry name" value="dinb family like domain"/>
    <property type="match status" value="1"/>
</dbReference>
<proteinExistence type="predicted"/>
<sequence length="221" mass="24367">MDAVQEWKDAQARVIELVEGLSADAAETIVPACPDWTVRDLLSHMIGLDADVLAGDEPDDHNEAWTGRQVDQRRGRDVAALVDEWRSLTEPLATWMQAHTTRPLGDVVIHEQDLRAALHSPGARDTNGLRALRDRMADGFAERVRDTGASTIELRSPTWQFVAGEGAPAVRVEASEFDLTRALMSRRSADQLRAWTVEGDIESYVELFAGLGPLPHDAPPE</sequence>
<evidence type="ECO:0000313" key="3">
    <source>
        <dbReference type="Proteomes" id="UP000571817"/>
    </source>
</evidence>
<gene>
    <name evidence="2" type="ORF">HNR15_000501</name>
</gene>
<protein>
    <submittedName>
        <fullName evidence="2">Uncharacterized protein (TIGR03083 family)</fullName>
    </submittedName>
</protein>
<evidence type="ECO:0000313" key="2">
    <source>
        <dbReference type="EMBL" id="NYJ73538.1"/>
    </source>
</evidence>
<dbReference type="RefSeq" id="WP_179478856.1">
    <property type="nucleotide sequence ID" value="NZ_JACCFW010000001.1"/>
</dbReference>
<name>A0A853D999_9MICO</name>